<sequence length="188" mass="21177">MTEVVGGLASKVNKLRDRLDALENGHTGDEDDDGKDDKHDRPAPWVVFTPPAAAEDRQYRKDGHDPNWTLDNFVGWFNVTYVGLAGGPAKPIPECWRDHPGLALEVATLAYSWRRANIGPTANVRDAQYWHHTWRPGFAARLTDWVHAHCLDGRHRDIGAPFRADRFAQHGTTAERLRNGQQPDQRSA</sequence>
<keyword evidence="3" id="KW-1185">Reference proteome</keyword>
<proteinExistence type="predicted"/>
<gene>
    <name evidence="2" type="ORF">GCM10010470_37510</name>
</gene>
<evidence type="ECO:0008006" key="4">
    <source>
        <dbReference type="Google" id="ProtNLM"/>
    </source>
</evidence>
<organism evidence="2 3">
    <name type="scientific">Saccharopolyspora taberi</name>
    <dbReference type="NCBI Taxonomy" id="60895"/>
    <lineage>
        <taxon>Bacteria</taxon>
        <taxon>Bacillati</taxon>
        <taxon>Actinomycetota</taxon>
        <taxon>Actinomycetes</taxon>
        <taxon>Pseudonocardiales</taxon>
        <taxon>Pseudonocardiaceae</taxon>
        <taxon>Saccharopolyspora</taxon>
    </lineage>
</organism>
<reference evidence="2 3" key="1">
    <citation type="journal article" date="2019" name="Int. J. Syst. Evol. Microbiol.">
        <title>The Global Catalogue of Microorganisms (GCM) 10K type strain sequencing project: providing services to taxonomists for standard genome sequencing and annotation.</title>
        <authorList>
            <consortium name="The Broad Institute Genomics Platform"/>
            <consortium name="The Broad Institute Genome Sequencing Center for Infectious Disease"/>
            <person name="Wu L."/>
            <person name="Ma J."/>
        </authorList>
    </citation>
    <scope>NUCLEOTIDE SEQUENCE [LARGE SCALE GENOMIC DNA]</scope>
    <source>
        <strain evidence="2 3">JCM 9383</strain>
    </source>
</reference>
<protein>
    <recommendedName>
        <fullName evidence="4">DUF4913 domain-containing protein</fullName>
    </recommendedName>
</protein>
<accession>A0ABN3VF98</accession>
<evidence type="ECO:0000313" key="3">
    <source>
        <dbReference type="Proteomes" id="UP001500979"/>
    </source>
</evidence>
<dbReference type="Proteomes" id="UP001500979">
    <property type="component" value="Unassembled WGS sequence"/>
</dbReference>
<comment type="caution">
    <text evidence="2">The sequence shown here is derived from an EMBL/GenBank/DDBJ whole genome shotgun (WGS) entry which is preliminary data.</text>
</comment>
<name>A0ABN3VF98_9PSEU</name>
<feature type="region of interest" description="Disordered" evidence="1">
    <location>
        <begin position="23"/>
        <end position="47"/>
    </location>
</feature>
<dbReference type="EMBL" id="BAAAUX010000015">
    <property type="protein sequence ID" value="GAA2798831.1"/>
    <property type="molecule type" value="Genomic_DNA"/>
</dbReference>
<evidence type="ECO:0000256" key="1">
    <source>
        <dbReference type="SAM" id="MobiDB-lite"/>
    </source>
</evidence>
<evidence type="ECO:0000313" key="2">
    <source>
        <dbReference type="EMBL" id="GAA2798831.1"/>
    </source>
</evidence>